<dbReference type="InParanoid" id="Q7UN97"/>
<proteinExistence type="predicted"/>
<dbReference type="Proteomes" id="UP000001025">
    <property type="component" value="Chromosome"/>
</dbReference>
<name>Q7UN97_RHOBA</name>
<dbReference type="Pfam" id="PF07621">
    <property type="entry name" value="DUF1582"/>
    <property type="match status" value="1"/>
</dbReference>
<dbReference type="STRING" id="243090.RB7709"/>
<dbReference type="HOGENOM" id="CLU_1894555_0_0_0"/>
<gene>
    <name evidence="1" type="ordered locus">RB7709</name>
</gene>
<evidence type="ECO:0000313" key="1">
    <source>
        <dbReference type="EMBL" id="CAD75522.1"/>
    </source>
</evidence>
<keyword evidence="2" id="KW-1185">Reference proteome</keyword>
<protein>
    <submittedName>
        <fullName evidence="1">Uncharacterized protein</fullName>
    </submittedName>
</protein>
<dbReference type="InterPro" id="IPR011476">
    <property type="entry name" value="DUF1582"/>
</dbReference>
<organism evidence="1 2">
    <name type="scientific">Rhodopirellula baltica (strain DSM 10527 / NCIMB 13988 / SH1)</name>
    <dbReference type="NCBI Taxonomy" id="243090"/>
    <lineage>
        <taxon>Bacteria</taxon>
        <taxon>Pseudomonadati</taxon>
        <taxon>Planctomycetota</taxon>
        <taxon>Planctomycetia</taxon>
        <taxon>Pirellulales</taxon>
        <taxon>Pirellulaceae</taxon>
        <taxon>Rhodopirellula</taxon>
    </lineage>
</organism>
<dbReference type="AlphaFoldDB" id="Q7UN97"/>
<dbReference type="EMBL" id="BX294146">
    <property type="protein sequence ID" value="CAD75522.1"/>
    <property type="molecule type" value="Genomic_DNA"/>
</dbReference>
<dbReference type="EnsemblBacteria" id="CAD75522">
    <property type="protein sequence ID" value="CAD75522"/>
    <property type="gene ID" value="RB7709"/>
</dbReference>
<sequence>MPGRSWRPAWCRQDEESSLSIWVRGIRGTGLQREWLCPKFSLDARILTLISCVQEGELDVGWQDSLRWPGFWGRGWEWRMTSRDTVARGRAAFPKGVIFSSILAALTISVRRTTARTWIFFRTFTLTTRFLTWR</sequence>
<dbReference type="KEGG" id="rba:RB7709"/>
<reference evidence="1 2" key="1">
    <citation type="journal article" date="2003" name="Proc. Natl. Acad. Sci. U.S.A.">
        <title>Complete genome sequence of the marine planctomycete Pirellula sp. strain 1.</title>
        <authorList>
            <person name="Gloeckner F.O."/>
            <person name="Kube M."/>
            <person name="Bauer M."/>
            <person name="Teeling H."/>
            <person name="Lombardot T."/>
            <person name="Ludwig W."/>
            <person name="Gade D."/>
            <person name="Beck A."/>
            <person name="Borzym K."/>
            <person name="Heitmann K."/>
            <person name="Rabus R."/>
            <person name="Schlesner H."/>
            <person name="Amann R."/>
            <person name="Reinhardt R."/>
        </authorList>
    </citation>
    <scope>NUCLEOTIDE SEQUENCE [LARGE SCALE GENOMIC DNA]</scope>
    <source>
        <strain evidence="2">DSM 10527 / NCIMB 13988 / SH1</strain>
    </source>
</reference>
<accession>Q7UN97</accession>
<evidence type="ECO:0000313" key="2">
    <source>
        <dbReference type="Proteomes" id="UP000001025"/>
    </source>
</evidence>